<feature type="region of interest" description="Disordered" evidence="1">
    <location>
        <begin position="232"/>
        <end position="362"/>
    </location>
</feature>
<feature type="region of interest" description="Disordered" evidence="1">
    <location>
        <begin position="443"/>
        <end position="484"/>
    </location>
</feature>
<reference evidence="3" key="1">
    <citation type="submission" date="2014-04" db="EMBL/GenBank/DDBJ databases">
        <title>Evolutionary Origins and Diversification of the Mycorrhizal Mutualists.</title>
        <authorList>
            <consortium name="DOE Joint Genome Institute"/>
            <consortium name="Mycorrhizal Genomics Consortium"/>
            <person name="Kohler A."/>
            <person name="Kuo A."/>
            <person name="Nagy L.G."/>
            <person name="Floudas D."/>
            <person name="Copeland A."/>
            <person name="Barry K.W."/>
            <person name="Cichocki N."/>
            <person name="Veneault-Fourrey C."/>
            <person name="LaButti K."/>
            <person name="Lindquist E.A."/>
            <person name="Lipzen A."/>
            <person name="Lundell T."/>
            <person name="Morin E."/>
            <person name="Murat C."/>
            <person name="Riley R."/>
            <person name="Ohm R."/>
            <person name="Sun H."/>
            <person name="Tunlid A."/>
            <person name="Henrissat B."/>
            <person name="Grigoriev I.V."/>
            <person name="Hibbett D.S."/>
            <person name="Martin F."/>
        </authorList>
    </citation>
    <scope>NUCLEOTIDE SEQUENCE [LARGE SCALE GENOMIC DNA]</scope>
    <source>
        <strain evidence="3">FD-334 SS-4</strain>
    </source>
</reference>
<sequence>MSSPILPPNFDYELPGDIANPNALKVRHRMLQVGYSRRLNPRLLEYIFYAPWNNLFSSLVYDNPDFLLVPQHAIYREREDESLPAKSNVSAMTKPLGLKNLDIRTPDFGILRVAATPDNVTPPWDELSIQSHFVCLLSEIKRPPSRAFSSPIRFTKSLLAKLDAAQSELYRAAAILFANTKLDHPPNSIILVAVSGEWYAWTELFRSHFPVEMEFRRNWFLKVWPTRDLHLKPGNRKRAKKTPQIQKIAQGEDDKNLGADKDKNISINDKEDGSDEDDASGKEEDDSPKERDDFDEAGDDNDEKEDVSEVEDIAAFDEDGSDEEDPNNRESEGFGNQHIFDNSEYLDDESVGERRASDSEFSDVEIVEKTEITEKPKPLITEYHHSILDSEDPDLEQLRNTEYQTISEKRGEPIKLAQAKWTKAIRLGTPVSNQHLAAIRERLEAIKPKTTRNVTKSKATDSTTKPKATRSETKSKRSLRPRTQ</sequence>
<keyword evidence="3" id="KW-1185">Reference proteome</keyword>
<organism evidence="2 3">
    <name type="scientific">Hypholoma sublateritium (strain FD-334 SS-4)</name>
    <dbReference type="NCBI Taxonomy" id="945553"/>
    <lineage>
        <taxon>Eukaryota</taxon>
        <taxon>Fungi</taxon>
        <taxon>Dikarya</taxon>
        <taxon>Basidiomycota</taxon>
        <taxon>Agaricomycotina</taxon>
        <taxon>Agaricomycetes</taxon>
        <taxon>Agaricomycetidae</taxon>
        <taxon>Agaricales</taxon>
        <taxon>Agaricineae</taxon>
        <taxon>Strophariaceae</taxon>
        <taxon>Hypholoma</taxon>
    </lineage>
</organism>
<feature type="compositionally biased region" description="Basic and acidic residues" evidence="1">
    <location>
        <begin position="250"/>
        <end position="271"/>
    </location>
</feature>
<dbReference type="EMBL" id="KN817526">
    <property type="protein sequence ID" value="KJA26813.1"/>
    <property type="molecule type" value="Genomic_DNA"/>
</dbReference>
<dbReference type="Proteomes" id="UP000054270">
    <property type="component" value="Unassembled WGS sequence"/>
</dbReference>
<dbReference type="OrthoDB" id="2610860at2759"/>
<evidence type="ECO:0000313" key="2">
    <source>
        <dbReference type="EMBL" id="KJA26813.1"/>
    </source>
</evidence>
<gene>
    <name evidence="2" type="ORF">HYPSUDRAFT_75222</name>
</gene>
<dbReference type="AlphaFoldDB" id="A0A0D2MS49"/>
<proteinExistence type="predicted"/>
<feature type="compositionally biased region" description="Acidic residues" evidence="1">
    <location>
        <begin position="272"/>
        <end position="325"/>
    </location>
</feature>
<protein>
    <submittedName>
        <fullName evidence="2">Uncharacterized protein</fullName>
    </submittedName>
</protein>
<evidence type="ECO:0000256" key="1">
    <source>
        <dbReference type="SAM" id="MobiDB-lite"/>
    </source>
</evidence>
<evidence type="ECO:0000313" key="3">
    <source>
        <dbReference type="Proteomes" id="UP000054270"/>
    </source>
</evidence>
<feature type="compositionally biased region" description="Polar residues" evidence="1">
    <location>
        <begin position="451"/>
        <end position="466"/>
    </location>
</feature>
<name>A0A0D2MS49_HYPSF</name>
<accession>A0A0D2MS49</accession>